<dbReference type="InterPro" id="IPR012902">
    <property type="entry name" value="N_methyl_site"/>
</dbReference>
<evidence type="ECO:0008006" key="4">
    <source>
        <dbReference type="Google" id="ProtNLM"/>
    </source>
</evidence>
<dbReference type="Pfam" id="PF16074">
    <property type="entry name" value="PilW"/>
    <property type="match status" value="1"/>
</dbReference>
<proteinExistence type="predicted"/>
<protein>
    <recommendedName>
        <fullName evidence="4">Prepilin-type N-terminal cleavage/methylation domain-containing protein</fullName>
    </recommendedName>
</protein>
<keyword evidence="1" id="KW-0812">Transmembrane</keyword>
<sequence length="328" mass="35212">MYRDLKEQGFSLVELMISMVLMLLIMAAVLSLFVSSKAVYRTDSEFARIQENGRYAIDVLQRSIRMAGYSGCRTLMSIAPTIIANNPPDFASIEDAIEGWDSGSGWANPTGIAHVAGTDVIRVNFAAGVGTKLDGDMATNNANIVVNGNPDQLQAGDLVYITDCQSADLFRATSVSQSSGQYTIAHGSSANTTDNLSKAYPESAQLMAFESSLYFIGLNPSGIPALYWLDLDSANPAVELVSGVQDMQLIYEVDTNGDLVPDDFRDAGAVTDWGSVLGVRIGMLLRTENNVGAEAQAITFNGVDGNPSGDLRLRKAFWSSVGVRNRLP</sequence>
<name>A0A0F7K3D7_9GAMM</name>
<keyword evidence="3" id="KW-1185">Reference proteome</keyword>
<dbReference type="PROSITE" id="PS00409">
    <property type="entry name" value="PROKAR_NTER_METHYL"/>
    <property type="match status" value="1"/>
</dbReference>
<evidence type="ECO:0000313" key="3">
    <source>
        <dbReference type="Proteomes" id="UP000034410"/>
    </source>
</evidence>
<dbReference type="EMBL" id="CP011412">
    <property type="protein sequence ID" value="AKH21448.1"/>
    <property type="molecule type" value="Genomic_DNA"/>
</dbReference>
<dbReference type="NCBIfam" id="TIGR02532">
    <property type="entry name" value="IV_pilin_GFxxxE"/>
    <property type="match status" value="1"/>
</dbReference>
<organism evidence="2 3">
    <name type="scientific">Sedimenticola thiotaurini</name>
    <dbReference type="NCBI Taxonomy" id="1543721"/>
    <lineage>
        <taxon>Bacteria</taxon>
        <taxon>Pseudomonadati</taxon>
        <taxon>Pseudomonadota</taxon>
        <taxon>Gammaproteobacteria</taxon>
        <taxon>Chromatiales</taxon>
        <taxon>Sedimenticolaceae</taxon>
        <taxon>Sedimenticola</taxon>
    </lineage>
</organism>
<evidence type="ECO:0000256" key="1">
    <source>
        <dbReference type="SAM" id="Phobius"/>
    </source>
</evidence>
<dbReference type="OrthoDB" id="5296662at2"/>
<feature type="transmembrane region" description="Helical" evidence="1">
    <location>
        <begin position="12"/>
        <end position="34"/>
    </location>
</feature>
<dbReference type="KEGG" id="seds:AAY24_15045"/>
<evidence type="ECO:0000313" key="2">
    <source>
        <dbReference type="EMBL" id="AKH21448.1"/>
    </source>
</evidence>
<keyword evidence="1" id="KW-1133">Transmembrane helix</keyword>
<dbReference type="Pfam" id="PF07963">
    <property type="entry name" value="N_methyl"/>
    <property type="match status" value="1"/>
</dbReference>
<dbReference type="GO" id="GO:0043683">
    <property type="term" value="P:type IV pilus assembly"/>
    <property type="evidence" value="ECO:0007669"/>
    <property type="project" value="InterPro"/>
</dbReference>
<accession>A0A0F7K3D7</accession>
<reference evidence="2 3" key="1">
    <citation type="journal article" date="2015" name="Genome Announc.">
        <title>Complete Genome Sequence of Sedimenticola thiotaurini Strain SIP-G1, a Polyphosphate- and Polyhydroxyalkanoate-Accumulating Sulfur-Oxidizing Gammaproteobacterium Isolated from Salt Marsh Sediments.</title>
        <authorList>
            <person name="Flood B.E."/>
            <person name="Jones D.S."/>
            <person name="Bailey J.V."/>
        </authorList>
    </citation>
    <scope>NUCLEOTIDE SEQUENCE [LARGE SCALE GENOMIC DNA]</scope>
    <source>
        <strain evidence="2 3">SIP-G1</strain>
    </source>
</reference>
<keyword evidence="1" id="KW-0472">Membrane</keyword>
<gene>
    <name evidence="2" type="ORF">AAY24_15045</name>
</gene>
<dbReference type="RefSeq" id="WP_046860373.1">
    <property type="nucleotide sequence ID" value="NZ_CP011412.1"/>
</dbReference>
<dbReference type="InterPro" id="IPR032092">
    <property type="entry name" value="PilW"/>
</dbReference>
<dbReference type="AlphaFoldDB" id="A0A0F7K3D7"/>
<dbReference type="Proteomes" id="UP000034410">
    <property type="component" value="Chromosome"/>
</dbReference>